<gene>
    <name evidence="1" type="ORF">EYF80_057157</name>
</gene>
<reference evidence="1 2" key="1">
    <citation type="submission" date="2019-03" db="EMBL/GenBank/DDBJ databases">
        <title>First draft genome of Liparis tanakae, snailfish: a comprehensive survey of snailfish specific genes.</title>
        <authorList>
            <person name="Kim W."/>
            <person name="Song I."/>
            <person name="Jeong J.-H."/>
            <person name="Kim D."/>
            <person name="Kim S."/>
            <person name="Ryu S."/>
            <person name="Song J.Y."/>
            <person name="Lee S.K."/>
        </authorList>
    </citation>
    <scope>NUCLEOTIDE SEQUENCE [LARGE SCALE GENOMIC DNA]</scope>
    <source>
        <tissue evidence="1">Muscle</tissue>
    </source>
</reference>
<evidence type="ECO:0000313" key="1">
    <source>
        <dbReference type="EMBL" id="TNN32682.1"/>
    </source>
</evidence>
<accession>A0A4Z2EWQ7</accession>
<keyword evidence="2" id="KW-1185">Reference proteome</keyword>
<protein>
    <submittedName>
        <fullName evidence="1">Uncharacterized protein</fullName>
    </submittedName>
</protein>
<organism evidence="1 2">
    <name type="scientific">Liparis tanakae</name>
    <name type="common">Tanaka's snailfish</name>
    <dbReference type="NCBI Taxonomy" id="230148"/>
    <lineage>
        <taxon>Eukaryota</taxon>
        <taxon>Metazoa</taxon>
        <taxon>Chordata</taxon>
        <taxon>Craniata</taxon>
        <taxon>Vertebrata</taxon>
        <taxon>Euteleostomi</taxon>
        <taxon>Actinopterygii</taxon>
        <taxon>Neopterygii</taxon>
        <taxon>Teleostei</taxon>
        <taxon>Neoteleostei</taxon>
        <taxon>Acanthomorphata</taxon>
        <taxon>Eupercaria</taxon>
        <taxon>Perciformes</taxon>
        <taxon>Cottioidei</taxon>
        <taxon>Cottales</taxon>
        <taxon>Liparidae</taxon>
        <taxon>Liparis</taxon>
    </lineage>
</organism>
<comment type="caution">
    <text evidence="1">The sequence shown here is derived from an EMBL/GenBank/DDBJ whole genome shotgun (WGS) entry which is preliminary data.</text>
</comment>
<proteinExistence type="predicted"/>
<dbReference type="Proteomes" id="UP000314294">
    <property type="component" value="Unassembled WGS sequence"/>
</dbReference>
<name>A0A4Z2EWQ7_9TELE</name>
<dbReference type="AlphaFoldDB" id="A0A4Z2EWQ7"/>
<dbReference type="EMBL" id="SRLO01002551">
    <property type="protein sequence ID" value="TNN32682.1"/>
    <property type="molecule type" value="Genomic_DNA"/>
</dbReference>
<sequence length="98" mass="10446">MAAGYHDNRRRDTLGPVSLETCLVDRSLLSVGYLQADPTHVVIPTRPRAPAGIADVFLTASALCCGSSGRDSRASPDCVSQVKASPFFMKIKVKRIAG</sequence>
<evidence type="ECO:0000313" key="2">
    <source>
        <dbReference type="Proteomes" id="UP000314294"/>
    </source>
</evidence>